<feature type="transmembrane region" description="Helical" evidence="9">
    <location>
        <begin position="524"/>
        <end position="542"/>
    </location>
</feature>
<keyword evidence="4 9" id="KW-0812">Transmembrane</keyword>
<dbReference type="InterPro" id="IPR022813">
    <property type="entry name" value="SecD/SecF_arch_bac"/>
</dbReference>
<dbReference type="GO" id="GO:0015450">
    <property type="term" value="F:protein-transporting ATPase activity"/>
    <property type="evidence" value="ECO:0007669"/>
    <property type="project" value="InterPro"/>
</dbReference>
<dbReference type="InterPro" id="IPR005791">
    <property type="entry name" value="SecD"/>
</dbReference>
<comment type="caution">
    <text evidence="14">The sequence shown here is derived from an EMBL/GenBank/DDBJ whole genome shotgun (WGS) entry which is preliminary data.</text>
</comment>
<feature type="domain" description="Protein translocase subunit SecDF P1" evidence="12">
    <location>
        <begin position="71"/>
        <end position="127"/>
    </location>
</feature>
<dbReference type="PRINTS" id="PR00702">
    <property type="entry name" value="ACRIFLAVINRP"/>
</dbReference>
<feature type="compositionally biased region" description="Low complexity" evidence="10">
    <location>
        <begin position="132"/>
        <end position="195"/>
    </location>
</feature>
<feature type="transmembrane region" description="Helical" evidence="9">
    <location>
        <begin position="445"/>
        <end position="469"/>
    </location>
</feature>
<evidence type="ECO:0000313" key="14">
    <source>
        <dbReference type="EMBL" id="CCI53181.1"/>
    </source>
</evidence>
<comment type="subcellular location">
    <subcellularLocation>
        <location evidence="1 9">Cell membrane</location>
        <topology evidence="1 9">Multi-pass membrane protein</topology>
    </subcellularLocation>
</comment>
<dbReference type="GO" id="GO:0006605">
    <property type="term" value="P:protein targeting"/>
    <property type="evidence" value="ECO:0007669"/>
    <property type="project" value="UniProtKB-UniRule"/>
</dbReference>
<reference evidence="14 15" key="1">
    <citation type="journal article" date="2013" name="ISME J.">
        <title>A metabolic model for members of the genus Tetrasphaera involved in enhanced biological phosphorus removal.</title>
        <authorList>
            <person name="Kristiansen R."/>
            <person name="Nguyen H.T.T."/>
            <person name="Saunders A.M."/>
            <person name="Nielsen J.L."/>
            <person name="Wimmer R."/>
            <person name="Le V.Q."/>
            <person name="McIlroy S.J."/>
            <person name="Petrovski S."/>
            <person name="Seviour R.J."/>
            <person name="Calteau A."/>
            <person name="Nielsen K.L."/>
            <person name="Nielsen P.H."/>
        </authorList>
    </citation>
    <scope>NUCLEOTIDE SEQUENCE [LARGE SCALE GENOMIC DNA]</scope>
    <source>
        <strain evidence="14 15">Ben 74</strain>
    </source>
</reference>
<dbReference type="Pfam" id="PF21760">
    <property type="entry name" value="SecD_1st"/>
    <property type="match status" value="1"/>
</dbReference>
<dbReference type="Gene3D" id="3.30.1360.200">
    <property type="match status" value="1"/>
</dbReference>
<keyword evidence="7 9" id="KW-0811">Translocation</keyword>
<evidence type="ECO:0000256" key="3">
    <source>
        <dbReference type="ARBA" id="ARBA00022475"/>
    </source>
</evidence>
<dbReference type="InterPro" id="IPR048631">
    <property type="entry name" value="SecD_1st"/>
</dbReference>
<dbReference type="InterPro" id="IPR055344">
    <property type="entry name" value="SecD_SecF_C_bact"/>
</dbReference>
<feature type="domain" description="Protein export membrane protein SecD/SecF C-terminal" evidence="11">
    <location>
        <begin position="404"/>
        <end position="577"/>
    </location>
</feature>
<evidence type="ECO:0000256" key="1">
    <source>
        <dbReference type="ARBA" id="ARBA00004651"/>
    </source>
</evidence>
<feature type="transmembrane region" description="Helical" evidence="9">
    <location>
        <begin position="475"/>
        <end position="496"/>
    </location>
</feature>
<name>A0A077M796_9MICO</name>
<proteinExistence type="inferred from homology"/>
<keyword evidence="5 9" id="KW-0653">Protein transport</keyword>
<dbReference type="STRING" id="1193518.BN13_30133"/>
<sequence>MARTQARPNHALRTLIGMLVATLALGGLLVGAHLGGTASLAPKLGLDLEGGTQLVLTPRVVGDQKVTAAQVAQARDIISERVDSQGVTGAEVTTQGENNIVVSMAGDPSREQEENLRQSSALQFRPVLVAQPSAAAPTPTDTATTPSGSSTSGSETSGTGTSSGTATSGSGTTTKAESASSDSASRASDSSTSASRSRERSALPAASATSGTSSDTATSSTDSASESSSSGVATPSGTPTSPTDQAWITEALTAEFTKLDCANAEALANVVDDPAKPLVTCSSDGAEKFILGPVAVYGKDITDAVADYKPGPNGQPTPEVEIRLTFDSAASKTYADLSIEMLALPSPRNRLASTLDSRVIVAPQFNEAITGGRSSITGGFTYDSAQELAKQLKFGALPISFDLQTRTQISPTLGQEQLRLGLLAGLVGLVLVVLYSLMQYRALGLVTVASIVLAALITYLVITLLGWAQNYRLDMAGVTGLIVAIGVTADSFIVYFERVRDEVREGRTLRTAVDTGWNRAKRTILAADGVNFLGALVLYLLASSSVRGFAFTLGLTTLIDILIVFFFTHPIVSLLARRPFFADGHRWSGLDPERLGVSATRYVGRGRFAGPRQAATEGSQA</sequence>
<dbReference type="EMBL" id="CAJC01000139">
    <property type="protein sequence ID" value="CCI53181.1"/>
    <property type="molecule type" value="Genomic_DNA"/>
</dbReference>
<dbReference type="NCBIfam" id="TIGR00916">
    <property type="entry name" value="2A0604s01"/>
    <property type="match status" value="1"/>
</dbReference>
<dbReference type="GO" id="GO:0043952">
    <property type="term" value="P:protein transport by the Sec complex"/>
    <property type="evidence" value="ECO:0007669"/>
    <property type="project" value="UniProtKB-UniRule"/>
</dbReference>
<evidence type="ECO:0000256" key="5">
    <source>
        <dbReference type="ARBA" id="ARBA00022927"/>
    </source>
</evidence>
<organism evidence="14 15">
    <name type="scientific">Nostocoides jenkinsii Ben 74</name>
    <dbReference type="NCBI Taxonomy" id="1193518"/>
    <lineage>
        <taxon>Bacteria</taxon>
        <taxon>Bacillati</taxon>
        <taxon>Actinomycetota</taxon>
        <taxon>Actinomycetes</taxon>
        <taxon>Micrococcales</taxon>
        <taxon>Intrasporangiaceae</taxon>
        <taxon>Nostocoides</taxon>
    </lineage>
</organism>
<keyword evidence="15" id="KW-1185">Reference proteome</keyword>
<evidence type="ECO:0000256" key="7">
    <source>
        <dbReference type="ARBA" id="ARBA00023010"/>
    </source>
</evidence>
<dbReference type="GO" id="GO:0065002">
    <property type="term" value="P:intracellular protein transmembrane transport"/>
    <property type="evidence" value="ECO:0007669"/>
    <property type="project" value="UniProtKB-UniRule"/>
</dbReference>
<evidence type="ECO:0000256" key="4">
    <source>
        <dbReference type="ARBA" id="ARBA00022692"/>
    </source>
</evidence>
<dbReference type="Gene3D" id="3.30.70.3220">
    <property type="match status" value="1"/>
</dbReference>
<dbReference type="NCBIfam" id="TIGR01129">
    <property type="entry name" value="secD"/>
    <property type="match status" value="1"/>
</dbReference>
<evidence type="ECO:0000259" key="12">
    <source>
        <dbReference type="Pfam" id="PF21760"/>
    </source>
</evidence>
<dbReference type="Proteomes" id="UP000035720">
    <property type="component" value="Unassembled WGS sequence"/>
</dbReference>
<dbReference type="OrthoDB" id="5240379at2"/>
<dbReference type="Pfam" id="PF22599">
    <property type="entry name" value="SecDF_P1_head"/>
    <property type="match status" value="1"/>
</dbReference>
<feature type="transmembrane region" description="Helical" evidence="9">
    <location>
        <begin position="12"/>
        <end position="34"/>
    </location>
</feature>
<evidence type="ECO:0000259" key="11">
    <source>
        <dbReference type="Pfam" id="PF02355"/>
    </source>
</evidence>
<feature type="transmembrane region" description="Helical" evidence="9">
    <location>
        <begin position="548"/>
        <end position="568"/>
    </location>
</feature>
<keyword evidence="8 9" id="KW-0472">Membrane</keyword>
<keyword evidence="6 9" id="KW-1133">Transmembrane helix</keyword>
<dbReference type="SUPFAM" id="SSF82866">
    <property type="entry name" value="Multidrug efflux transporter AcrB transmembrane domain"/>
    <property type="match status" value="1"/>
</dbReference>
<comment type="function">
    <text evidence="9">Part of the Sec protein translocase complex. Interacts with the SecYEG preprotein conducting channel. SecDF uses the proton motive force (PMF) to complete protein translocation after the ATP-dependent function of SecA.</text>
</comment>
<feature type="region of interest" description="Disordered" evidence="10">
    <location>
        <begin position="132"/>
        <end position="244"/>
    </location>
</feature>
<evidence type="ECO:0000256" key="2">
    <source>
        <dbReference type="ARBA" id="ARBA00022448"/>
    </source>
</evidence>
<accession>A0A077M796</accession>
<gene>
    <name evidence="9 14" type="primary">secD</name>
    <name evidence="14" type="ORF">BN13_30133</name>
</gene>
<feature type="domain" description="SecDF P1 head subdomain" evidence="13">
    <location>
        <begin position="287"/>
        <end position="399"/>
    </location>
</feature>
<evidence type="ECO:0000256" key="6">
    <source>
        <dbReference type="ARBA" id="ARBA00022989"/>
    </source>
</evidence>
<dbReference type="InterPro" id="IPR054384">
    <property type="entry name" value="SecDF_P1_head"/>
</dbReference>
<dbReference type="RefSeq" id="WP_048543758.1">
    <property type="nucleotide sequence ID" value="NZ_HF571038.1"/>
</dbReference>
<evidence type="ECO:0000256" key="10">
    <source>
        <dbReference type="SAM" id="MobiDB-lite"/>
    </source>
</evidence>
<dbReference type="PANTHER" id="PTHR30081">
    <property type="entry name" value="PROTEIN-EXPORT MEMBRANE PROTEIN SEC"/>
    <property type="match status" value="1"/>
</dbReference>
<dbReference type="GO" id="GO:0005886">
    <property type="term" value="C:plasma membrane"/>
    <property type="evidence" value="ECO:0007669"/>
    <property type="project" value="UniProtKB-SubCell"/>
</dbReference>
<evidence type="ECO:0000256" key="8">
    <source>
        <dbReference type="ARBA" id="ARBA00023136"/>
    </source>
</evidence>
<protein>
    <recommendedName>
        <fullName evidence="9">Protein translocase subunit SecD</fullName>
    </recommendedName>
</protein>
<dbReference type="Pfam" id="PF02355">
    <property type="entry name" value="SecD_SecF_C"/>
    <property type="match status" value="1"/>
</dbReference>
<feature type="transmembrane region" description="Helical" evidence="9">
    <location>
        <begin position="418"/>
        <end position="438"/>
    </location>
</feature>
<dbReference type="Gene3D" id="1.20.1640.10">
    <property type="entry name" value="Multidrug efflux transporter AcrB transmembrane domain"/>
    <property type="match status" value="1"/>
</dbReference>
<feature type="compositionally biased region" description="Low complexity" evidence="10">
    <location>
        <begin position="202"/>
        <end position="244"/>
    </location>
</feature>
<comment type="subunit">
    <text evidence="9">Forms a complex with SecF. Part of the essential Sec protein translocation apparatus which comprises SecA, SecYEG and auxiliary proteins SecDF. Other proteins may also be involved.</text>
</comment>
<keyword evidence="3 9" id="KW-1003">Cell membrane</keyword>
<dbReference type="AlphaFoldDB" id="A0A077M796"/>
<evidence type="ECO:0000259" key="13">
    <source>
        <dbReference type="Pfam" id="PF22599"/>
    </source>
</evidence>
<dbReference type="InterPro" id="IPR048634">
    <property type="entry name" value="SecD_SecF_C"/>
</dbReference>
<dbReference type="PANTHER" id="PTHR30081:SF1">
    <property type="entry name" value="PROTEIN TRANSLOCASE SUBUNIT SECD"/>
    <property type="match status" value="1"/>
</dbReference>
<evidence type="ECO:0000313" key="15">
    <source>
        <dbReference type="Proteomes" id="UP000035720"/>
    </source>
</evidence>
<comment type="similarity">
    <text evidence="9">Belongs to the SecD/SecF family. SecD subfamily.</text>
</comment>
<dbReference type="HAMAP" id="MF_01463_B">
    <property type="entry name" value="SecD_B"/>
    <property type="match status" value="1"/>
</dbReference>
<dbReference type="InterPro" id="IPR001036">
    <property type="entry name" value="Acrflvin-R"/>
</dbReference>
<keyword evidence="2 9" id="KW-0813">Transport</keyword>
<evidence type="ECO:0000256" key="9">
    <source>
        <dbReference type="HAMAP-Rule" id="MF_01463"/>
    </source>
</evidence>